<feature type="transmembrane region" description="Helical" evidence="10">
    <location>
        <begin position="24"/>
        <end position="44"/>
    </location>
</feature>
<dbReference type="InterPro" id="IPR045584">
    <property type="entry name" value="Pilin-like"/>
</dbReference>
<evidence type="ECO:0000256" key="8">
    <source>
        <dbReference type="ARBA" id="ARBA00022989"/>
    </source>
</evidence>
<dbReference type="Proteomes" id="UP000549052">
    <property type="component" value="Unassembled WGS sequence"/>
</dbReference>
<protein>
    <recommendedName>
        <fullName evidence="3">Type II secretion system core protein G</fullName>
    </recommendedName>
</protein>
<dbReference type="InterPro" id="IPR010054">
    <property type="entry name" value="Type2_sec_GspG"/>
</dbReference>
<keyword evidence="9 10" id="KW-0472">Membrane</keyword>
<comment type="subcellular location">
    <subcellularLocation>
        <location evidence="1">Cell inner membrane</location>
        <topology evidence="1">Single-pass membrane protein</topology>
    </subcellularLocation>
</comment>
<keyword evidence="5" id="KW-0488">Methylation</keyword>
<dbReference type="PROSITE" id="PS00409">
    <property type="entry name" value="PROKAR_NTER_METHYL"/>
    <property type="match status" value="1"/>
</dbReference>
<evidence type="ECO:0000256" key="10">
    <source>
        <dbReference type="SAM" id="Phobius"/>
    </source>
</evidence>
<dbReference type="EMBL" id="JACGXN010000021">
    <property type="protein sequence ID" value="MBA8882030.1"/>
    <property type="molecule type" value="Genomic_DNA"/>
</dbReference>
<sequence>MILSHDPQAKPEKHQYSARDGEQGFTLVELLVVLAIIGLIAALATPQVLRYLGSARVDTTKAQIHNFESALELYYIDTGRYPTSEEGLGALQAKPASESRWNGPYIKQSGAFVDAWGTAYQYKSPADTKPFQIISLGRDRKQGGEGPDADIANN</sequence>
<proteinExistence type="inferred from homology"/>
<evidence type="ECO:0000256" key="7">
    <source>
        <dbReference type="ARBA" id="ARBA00022692"/>
    </source>
</evidence>
<feature type="domain" description="Type II secretion system protein GspG C-terminal" evidence="11">
    <location>
        <begin position="47"/>
        <end position="153"/>
    </location>
</feature>
<keyword evidence="7 10" id="KW-0812">Transmembrane</keyword>
<evidence type="ECO:0000256" key="5">
    <source>
        <dbReference type="ARBA" id="ARBA00022481"/>
    </source>
</evidence>
<dbReference type="InterPro" id="IPR012902">
    <property type="entry name" value="N_methyl_site"/>
</dbReference>
<dbReference type="PANTHER" id="PTHR30093">
    <property type="entry name" value="GENERAL SECRETION PATHWAY PROTEIN G"/>
    <property type="match status" value="1"/>
</dbReference>
<evidence type="ECO:0000256" key="1">
    <source>
        <dbReference type="ARBA" id="ARBA00004377"/>
    </source>
</evidence>
<name>A0A839F025_9HYPH</name>
<evidence type="ECO:0000256" key="2">
    <source>
        <dbReference type="ARBA" id="ARBA00009984"/>
    </source>
</evidence>
<organism evidence="12 13">
    <name type="scientific">Phyllobacterium myrsinacearum</name>
    <dbReference type="NCBI Taxonomy" id="28101"/>
    <lineage>
        <taxon>Bacteria</taxon>
        <taxon>Pseudomonadati</taxon>
        <taxon>Pseudomonadota</taxon>
        <taxon>Alphaproteobacteria</taxon>
        <taxon>Hyphomicrobiales</taxon>
        <taxon>Phyllobacteriaceae</taxon>
        <taxon>Phyllobacterium</taxon>
    </lineage>
</organism>
<accession>A0A839F025</accession>
<keyword evidence="13" id="KW-1185">Reference proteome</keyword>
<dbReference type="GO" id="GO:0015627">
    <property type="term" value="C:type II protein secretion system complex"/>
    <property type="evidence" value="ECO:0007669"/>
    <property type="project" value="InterPro"/>
</dbReference>
<dbReference type="InterPro" id="IPR000983">
    <property type="entry name" value="Bac_GSPG_pilin"/>
</dbReference>
<gene>
    <name evidence="12" type="ORF">FHW16_005778</name>
</gene>
<evidence type="ECO:0000256" key="3">
    <source>
        <dbReference type="ARBA" id="ARBA00020042"/>
    </source>
</evidence>
<evidence type="ECO:0000313" key="12">
    <source>
        <dbReference type="EMBL" id="MBA8882030.1"/>
    </source>
</evidence>
<dbReference type="SUPFAM" id="SSF54523">
    <property type="entry name" value="Pili subunits"/>
    <property type="match status" value="1"/>
</dbReference>
<dbReference type="NCBIfam" id="TIGR02532">
    <property type="entry name" value="IV_pilin_GFxxxE"/>
    <property type="match status" value="1"/>
</dbReference>
<dbReference type="GO" id="GO:0015628">
    <property type="term" value="P:protein secretion by the type II secretion system"/>
    <property type="evidence" value="ECO:0007669"/>
    <property type="project" value="InterPro"/>
</dbReference>
<evidence type="ECO:0000256" key="4">
    <source>
        <dbReference type="ARBA" id="ARBA00022475"/>
    </source>
</evidence>
<dbReference type="Pfam" id="PF07963">
    <property type="entry name" value="N_methyl"/>
    <property type="match status" value="1"/>
</dbReference>
<reference evidence="12 13" key="1">
    <citation type="submission" date="2020-07" db="EMBL/GenBank/DDBJ databases">
        <title>Genomic Encyclopedia of Type Strains, Phase IV (KMG-V): Genome sequencing to study the core and pangenomes of soil and plant-associated prokaryotes.</title>
        <authorList>
            <person name="Whitman W."/>
        </authorList>
    </citation>
    <scope>NUCLEOTIDE SEQUENCE [LARGE SCALE GENOMIC DNA]</scope>
    <source>
        <strain evidence="12 13">AN3</strain>
    </source>
</reference>
<comment type="caution">
    <text evidence="12">The sequence shown here is derived from an EMBL/GenBank/DDBJ whole genome shotgun (WGS) entry which is preliminary data.</text>
</comment>
<dbReference type="PRINTS" id="PR00813">
    <property type="entry name" value="BCTERIALGSPG"/>
</dbReference>
<keyword evidence="8 10" id="KW-1133">Transmembrane helix</keyword>
<dbReference type="PANTHER" id="PTHR30093:SF45">
    <property type="entry name" value="TYPE II SECRETION SYSTEM CORE PROTEIN G"/>
    <property type="match status" value="1"/>
</dbReference>
<dbReference type="RefSeq" id="WP_182552734.1">
    <property type="nucleotide sequence ID" value="NZ_JACGXN010000021.1"/>
</dbReference>
<evidence type="ECO:0000256" key="9">
    <source>
        <dbReference type="ARBA" id="ARBA00023136"/>
    </source>
</evidence>
<dbReference type="AlphaFoldDB" id="A0A839F025"/>
<keyword evidence="4" id="KW-1003">Cell membrane</keyword>
<dbReference type="Pfam" id="PF08334">
    <property type="entry name" value="T2SSG"/>
    <property type="match status" value="1"/>
</dbReference>
<dbReference type="InterPro" id="IPR013545">
    <property type="entry name" value="T2SS_protein-GspG_C"/>
</dbReference>
<dbReference type="GO" id="GO:0005886">
    <property type="term" value="C:plasma membrane"/>
    <property type="evidence" value="ECO:0007669"/>
    <property type="project" value="UniProtKB-SubCell"/>
</dbReference>
<evidence type="ECO:0000256" key="6">
    <source>
        <dbReference type="ARBA" id="ARBA00022519"/>
    </source>
</evidence>
<evidence type="ECO:0000313" key="13">
    <source>
        <dbReference type="Proteomes" id="UP000549052"/>
    </source>
</evidence>
<keyword evidence="6" id="KW-0997">Cell inner membrane</keyword>
<evidence type="ECO:0000259" key="11">
    <source>
        <dbReference type="Pfam" id="PF08334"/>
    </source>
</evidence>
<dbReference type="NCBIfam" id="TIGR01710">
    <property type="entry name" value="typeII_sec_gspG"/>
    <property type="match status" value="1"/>
</dbReference>
<comment type="similarity">
    <text evidence="2">Belongs to the GSP G family.</text>
</comment>
<dbReference type="Gene3D" id="3.30.700.10">
    <property type="entry name" value="Glycoprotein, Type 4 Pilin"/>
    <property type="match status" value="1"/>
</dbReference>